<evidence type="ECO:0000313" key="3">
    <source>
        <dbReference type="EMBL" id="QNL44588.1"/>
    </source>
</evidence>
<dbReference type="Proteomes" id="UP000515960">
    <property type="component" value="Chromosome"/>
</dbReference>
<dbReference type="EMBL" id="CP060490">
    <property type="protein sequence ID" value="QNL44588.1"/>
    <property type="molecule type" value="Genomic_DNA"/>
</dbReference>
<evidence type="ECO:0000313" key="4">
    <source>
        <dbReference type="Proteomes" id="UP000515960"/>
    </source>
</evidence>
<feature type="domain" description="FAD dependent oxidoreductase" evidence="2">
    <location>
        <begin position="6"/>
        <end position="354"/>
    </location>
</feature>
<proteinExistence type="predicted"/>
<sequence length="382" mass="41907">MKTAEYVVVGGGVMGMSTAYNLAKKGAKNVVLLEQKYIGYGSSGRNGSGIRQQYGRPERVVMGREAVKLWCGLTEELGHDCGFVQSGYAYALYDEDWIDRYKGFAAMHRSLDVPTQVISAQELKEIVPLFNTDGVIAATYCPTDGKADPFGTLCAYMIGGRRLGVEYMQYTQLLGAKLLPGGDWLLETNKGQITAANLIVTSGSWSCLIGDMVGEKIPVVPYVEEVMVTEPVEPGSINPLLNLKSPKYNDFWLTQTTVNGGVIFGWGHAQFATDDRPTYDMTTSQAYAQIDAWNLVRAFPSFANVNIVRHFSGFYDVTPDREPIISQIGSNRFFAGLGCSFMHGPIGGQALAELILDGKITCVSEEFCSIERFQHPVEIVAY</sequence>
<accession>A0A7G9B4V7</accession>
<protein>
    <submittedName>
        <fullName evidence="3">FAD-binding oxidoreductase</fullName>
    </submittedName>
</protein>
<dbReference type="PANTHER" id="PTHR13847">
    <property type="entry name" value="SARCOSINE DEHYDROGENASE-RELATED"/>
    <property type="match status" value="1"/>
</dbReference>
<dbReference type="GO" id="GO:0016491">
    <property type="term" value="F:oxidoreductase activity"/>
    <property type="evidence" value="ECO:0007669"/>
    <property type="project" value="UniProtKB-KW"/>
</dbReference>
<evidence type="ECO:0000256" key="1">
    <source>
        <dbReference type="ARBA" id="ARBA00023002"/>
    </source>
</evidence>
<dbReference type="SUPFAM" id="SSF51905">
    <property type="entry name" value="FAD/NAD(P)-binding domain"/>
    <property type="match status" value="1"/>
</dbReference>
<gene>
    <name evidence="3" type="ORF">H8790_00585</name>
</gene>
<dbReference type="PANTHER" id="PTHR13847:SF287">
    <property type="entry name" value="FAD-DEPENDENT OXIDOREDUCTASE DOMAIN-CONTAINING PROTEIN 1"/>
    <property type="match status" value="1"/>
</dbReference>
<dbReference type="InterPro" id="IPR036188">
    <property type="entry name" value="FAD/NAD-bd_sf"/>
</dbReference>
<dbReference type="KEGG" id="ohi:H8790_00585"/>
<keyword evidence="4" id="KW-1185">Reference proteome</keyword>
<name>A0A7G9B4V7_9FIRM</name>
<evidence type="ECO:0000259" key="2">
    <source>
        <dbReference type="Pfam" id="PF01266"/>
    </source>
</evidence>
<dbReference type="GO" id="GO:0005737">
    <property type="term" value="C:cytoplasm"/>
    <property type="evidence" value="ECO:0007669"/>
    <property type="project" value="TreeGrafter"/>
</dbReference>
<dbReference type="AlphaFoldDB" id="A0A7G9B4V7"/>
<dbReference type="Gene3D" id="3.30.9.10">
    <property type="entry name" value="D-Amino Acid Oxidase, subunit A, domain 2"/>
    <property type="match status" value="1"/>
</dbReference>
<dbReference type="PRINTS" id="PR00411">
    <property type="entry name" value="PNDRDTASEI"/>
</dbReference>
<dbReference type="Pfam" id="PF01266">
    <property type="entry name" value="DAO"/>
    <property type="match status" value="1"/>
</dbReference>
<dbReference type="InterPro" id="IPR006076">
    <property type="entry name" value="FAD-dep_OxRdtase"/>
</dbReference>
<keyword evidence="1" id="KW-0560">Oxidoreductase</keyword>
<dbReference type="Gene3D" id="3.50.50.60">
    <property type="entry name" value="FAD/NAD(P)-binding domain"/>
    <property type="match status" value="1"/>
</dbReference>
<dbReference type="RefSeq" id="WP_187333174.1">
    <property type="nucleotide sequence ID" value="NZ_CP060490.1"/>
</dbReference>
<organism evidence="3 4">
    <name type="scientific">Oscillibacter hominis</name>
    <dbReference type="NCBI Taxonomy" id="2763056"/>
    <lineage>
        <taxon>Bacteria</taxon>
        <taxon>Bacillati</taxon>
        <taxon>Bacillota</taxon>
        <taxon>Clostridia</taxon>
        <taxon>Eubacteriales</taxon>
        <taxon>Oscillospiraceae</taxon>
        <taxon>Oscillibacter</taxon>
    </lineage>
</organism>
<reference evidence="3 4" key="1">
    <citation type="submission" date="2020-08" db="EMBL/GenBank/DDBJ databases">
        <authorList>
            <person name="Liu C."/>
            <person name="Sun Q."/>
        </authorList>
    </citation>
    <scope>NUCLEOTIDE SEQUENCE [LARGE SCALE GENOMIC DNA]</scope>
    <source>
        <strain evidence="3 4">NSJ-62</strain>
    </source>
</reference>